<dbReference type="KEGG" id="pvt:110083893"/>
<keyword evidence="9" id="KW-0969">Cilium</keyword>
<dbReference type="InterPro" id="IPR011992">
    <property type="entry name" value="EF-hand-dom_pair"/>
</dbReference>
<feature type="compositionally biased region" description="Basic and acidic residues" evidence="6">
    <location>
        <begin position="204"/>
        <end position="213"/>
    </location>
</feature>
<keyword evidence="3" id="KW-0677">Repeat</keyword>
<dbReference type="OrthoDB" id="4899631at2759"/>
<dbReference type="InterPro" id="IPR036322">
    <property type="entry name" value="WD40_repeat_dom_sf"/>
</dbReference>
<dbReference type="InterPro" id="IPR024977">
    <property type="entry name" value="Apc4-like_WD40_dom"/>
</dbReference>
<accession>A0A6J0UK01</accession>
<keyword evidence="9" id="KW-0282">Flagellum</keyword>
<keyword evidence="8" id="KW-1185">Reference proteome</keyword>
<feature type="compositionally biased region" description="Basic and acidic residues" evidence="6">
    <location>
        <begin position="169"/>
        <end position="183"/>
    </location>
</feature>
<evidence type="ECO:0000256" key="4">
    <source>
        <dbReference type="ARBA" id="ARBA00023273"/>
    </source>
</evidence>
<feature type="region of interest" description="Disordered" evidence="6">
    <location>
        <begin position="1"/>
        <end position="266"/>
    </location>
</feature>
<gene>
    <name evidence="9" type="primary">CFAP251</name>
</gene>
<evidence type="ECO:0000256" key="6">
    <source>
        <dbReference type="SAM" id="MobiDB-lite"/>
    </source>
</evidence>
<dbReference type="RefSeq" id="XP_020658434.2">
    <property type="nucleotide sequence ID" value="XM_020802775.2"/>
</dbReference>
<dbReference type="SUPFAM" id="SSF50978">
    <property type="entry name" value="WD40 repeat-like"/>
    <property type="match status" value="1"/>
</dbReference>
<comment type="subcellular location">
    <subcellularLocation>
        <location evidence="1">Cell projection</location>
        <location evidence="1">Cilium</location>
    </subcellularLocation>
</comment>
<keyword evidence="4" id="KW-0966">Cell projection</keyword>
<proteinExistence type="predicted"/>
<organism evidence="8 9">
    <name type="scientific">Pogona vitticeps</name>
    <name type="common">central bearded dragon</name>
    <dbReference type="NCBI Taxonomy" id="103695"/>
    <lineage>
        <taxon>Eukaryota</taxon>
        <taxon>Metazoa</taxon>
        <taxon>Chordata</taxon>
        <taxon>Craniata</taxon>
        <taxon>Vertebrata</taxon>
        <taxon>Euteleostomi</taxon>
        <taxon>Lepidosauria</taxon>
        <taxon>Squamata</taxon>
        <taxon>Bifurcata</taxon>
        <taxon>Unidentata</taxon>
        <taxon>Episquamata</taxon>
        <taxon>Toxicofera</taxon>
        <taxon>Iguania</taxon>
        <taxon>Acrodonta</taxon>
        <taxon>Agamidae</taxon>
        <taxon>Amphibolurinae</taxon>
        <taxon>Pogona</taxon>
    </lineage>
</organism>
<name>A0A6J0UK01_9SAUR</name>
<dbReference type="CTD" id="144406"/>
<evidence type="ECO:0000256" key="5">
    <source>
        <dbReference type="ARBA" id="ARBA00040994"/>
    </source>
</evidence>
<protein>
    <recommendedName>
        <fullName evidence="5">Cilia- and flagella-associated protein 251</fullName>
    </recommendedName>
</protein>
<dbReference type="InterPro" id="IPR015943">
    <property type="entry name" value="WD40/YVTN_repeat-like_dom_sf"/>
</dbReference>
<dbReference type="SUPFAM" id="SSF51004">
    <property type="entry name" value="C-terminal (heme d1) domain of cytochrome cd1-nitrite reductase"/>
    <property type="match status" value="1"/>
</dbReference>
<dbReference type="Proteomes" id="UP001652642">
    <property type="component" value="Chromosome 14"/>
</dbReference>
<feature type="compositionally biased region" description="Polar residues" evidence="6">
    <location>
        <begin position="1178"/>
        <end position="1198"/>
    </location>
</feature>
<dbReference type="GO" id="GO:0036126">
    <property type="term" value="C:sperm flagellum"/>
    <property type="evidence" value="ECO:0007669"/>
    <property type="project" value="TreeGrafter"/>
</dbReference>
<dbReference type="Pfam" id="PF12894">
    <property type="entry name" value="ANAPC4_WD40"/>
    <property type="match status" value="1"/>
</dbReference>
<feature type="compositionally biased region" description="Basic and acidic residues" evidence="6">
    <location>
        <begin position="227"/>
        <end position="236"/>
    </location>
</feature>
<evidence type="ECO:0000256" key="1">
    <source>
        <dbReference type="ARBA" id="ARBA00004138"/>
    </source>
</evidence>
<evidence type="ECO:0000313" key="9">
    <source>
        <dbReference type="RefSeq" id="XP_020658434.2"/>
    </source>
</evidence>
<dbReference type="Gene3D" id="1.10.238.10">
    <property type="entry name" value="EF-hand"/>
    <property type="match status" value="1"/>
</dbReference>
<evidence type="ECO:0000256" key="3">
    <source>
        <dbReference type="ARBA" id="ARBA00022737"/>
    </source>
</evidence>
<evidence type="ECO:0000259" key="7">
    <source>
        <dbReference type="Pfam" id="PF12894"/>
    </source>
</evidence>
<feature type="domain" description="Anaphase-promoting complex subunit 4-like WD40" evidence="7">
    <location>
        <begin position="668"/>
        <end position="738"/>
    </location>
</feature>
<feature type="compositionally biased region" description="Basic and acidic residues" evidence="6">
    <location>
        <begin position="106"/>
        <end position="115"/>
    </location>
</feature>
<dbReference type="InterPro" id="IPR050630">
    <property type="entry name" value="WD_repeat_EMAP"/>
</dbReference>
<evidence type="ECO:0000313" key="8">
    <source>
        <dbReference type="Proteomes" id="UP001652642"/>
    </source>
</evidence>
<reference evidence="9" key="1">
    <citation type="submission" date="2025-08" db="UniProtKB">
        <authorList>
            <consortium name="RefSeq"/>
        </authorList>
    </citation>
    <scope>IDENTIFICATION</scope>
</reference>
<dbReference type="PANTHER" id="PTHR13720:SF13">
    <property type="entry name" value="CILIA- AND FLAGELLA-ASSOCIATED PROTEIN 251"/>
    <property type="match status" value="1"/>
</dbReference>
<feature type="compositionally biased region" description="Basic and acidic residues" evidence="6">
    <location>
        <begin position="76"/>
        <end position="95"/>
    </location>
</feature>
<feature type="region of interest" description="Disordered" evidence="6">
    <location>
        <begin position="1173"/>
        <end position="1198"/>
    </location>
</feature>
<dbReference type="SUPFAM" id="SSF47473">
    <property type="entry name" value="EF-hand"/>
    <property type="match status" value="1"/>
</dbReference>
<dbReference type="AlphaFoldDB" id="A0A6J0UK01"/>
<dbReference type="GeneID" id="110083893"/>
<feature type="compositionally biased region" description="Low complexity" evidence="6">
    <location>
        <begin position="249"/>
        <end position="258"/>
    </location>
</feature>
<dbReference type="SUPFAM" id="SSF117289">
    <property type="entry name" value="Nucleoporin domain"/>
    <property type="match status" value="1"/>
</dbReference>
<evidence type="ECO:0000256" key="2">
    <source>
        <dbReference type="ARBA" id="ARBA00022574"/>
    </source>
</evidence>
<keyword evidence="2" id="KW-0853">WD repeat</keyword>
<dbReference type="Pfam" id="PF00400">
    <property type="entry name" value="WD40"/>
    <property type="match status" value="2"/>
</dbReference>
<dbReference type="InterPro" id="IPR011048">
    <property type="entry name" value="Haem_d1_sf"/>
</dbReference>
<dbReference type="PANTHER" id="PTHR13720">
    <property type="entry name" value="WD-40 REPEAT PROTEIN"/>
    <property type="match status" value="1"/>
</dbReference>
<dbReference type="SMART" id="SM00320">
    <property type="entry name" value="WD40"/>
    <property type="match status" value="8"/>
</dbReference>
<dbReference type="Gene3D" id="2.130.10.10">
    <property type="entry name" value="YVTN repeat-like/Quinoprotein amine dehydrogenase"/>
    <property type="match status" value="2"/>
</dbReference>
<sequence>MEDDSDAAQPVEGTQASEDGAEAEELAGKVTLEGTDLPDEGAHDSAKPSEATRGGEGPEETVQETETSTSLNLPEPSKEATDVDSSTKETAKEEGEATAPPQDGKASAEKLHEAPSDGGMTEGEAPGEKASKEKDHKPKEAEERDSMEPGEAQENSRSPGPGMMTASAEEARRLKHQEHEGRSQGEVASLRAPSTTGEGGLSRPTEEVVHGGERQAVALRSQEPLSEDERSSRETAGKTSRGGRSLSKSEAALSSTTPAEEESESVVSSALPGMIFEEEDRPLSEHPLSLCWVFGYNSKLPVFNLLDEDFRVILYVSGHTAVIHDILRNRQYLLQGHSSCISCICVSDDRRWVVTADRGPDSLVIVWDSYSAVPVHTIFDSHPEGGVSAVAISRDSKFLATVGAGEVQKISIWRWTSPDTSPVCSVEILPQYGFQDYVVFNSKDHQELMSNSETQVVFYKWDSSALRYQAPLLTEKTFDKVVGSFSQSLFHFRAPQAMTATMEGKLVVWEPVGPPPRAPAASAKPYNMKAVKLVHLQKDGITALAVMDRNFVTCDVKGHVKFYDGDLQLLHWYSQFKIGAIRSISFSKNPACPQDVTKFPTSCTLSGLPFVVRNFILATTDALVIHVKTEGMTISKCLEEPKGAVYAIDCHPRKPLMAKGSSCGLLKVWNYKLNKYLVSRIFKGQSIRSLCYNHDGSLLAVGFTDGTLRILDSISLDEECTEPFDYSRGPITLMSFSHNSQYLATADENISVNLYKQILVERRKVWERLAALHAHYKPIRTILFGVHLDSHEPRLLSLGEDRLLVEYDLQNSVKDELVILRKDRIEQSAVPKSITWYPPLTMEHFFLTANDQYKMKMYNATTKLCRKTVLGPAYGSPLEKMLVLPVSPGHDPQKRYLAYMTKDKVGLQILPIDGNPHKSSAFICHPAGVSNLACSFDGHYLFTAGGNDLTVMKWDINLSALEAAVFLGGTELIPFYNLLDGGREGDFFKELEDYFYYAQLCHQGIDTMEPRKVSTHIPLEQIPFVMRAMGFYPSEEQIEDMLNEVKFSEYLESGKQVTDINLGDFIKLYVNHRPAFGLAAKEIENAFRILGYENENHQLTIHRDDLLLLLQHRGEHLTEDELAEHLTTLLGVNPEGGRSEAGTYDPTGADAFIEEEIPEEITAAHFTTEILGLPVPEPTSTEGETTHEPTSSNLSSES</sequence>
<feature type="compositionally biased region" description="Basic and acidic residues" evidence="6">
    <location>
        <begin position="126"/>
        <end position="147"/>
    </location>
</feature>
<dbReference type="InterPro" id="IPR001680">
    <property type="entry name" value="WD40_rpt"/>
</dbReference>